<dbReference type="PANTHER" id="PTHR30273">
    <property type="entry name" value="PERIPLASMIC SIGNAL SENSOR AND SIGMA FACTOR ACTIVATOR FECR-RELATED"/>
    <property type="match status" value="1"/>
</dbReference>
<evidence type="ECO:0000259" key="2">
    <source>
        <dbReference type="Pfam" id="PF16344"/>
    </source>
</evidence>
<sequence>MINQKFTELLSEKLSGEISAGDDQEFMAMISSNEDYKLEYESLKVYFQQEGETNENINLIFQQIKERINARGTKPVRRSFTPWYRIAAVFILGLGTFTAYKYFATTNDTTQNQEIVWKKAITSDRQKSTLVLSDGSKITLNAGSEIKYPASFTGRNREVYLSGEAFFDVAKDHSHPFIVQTKTISVKVLGTAFDVKSYEDELLTETTLLRGKVEITLHKNPEKHILLKPTEKFTLTHPVNSSAEKLNGDIYSITPMTYYDKHDKNAILETSWMNNKLLFKNETFSSLSLRLARWYGVNFVFRSEKLKDYKFTGEYEKESLTEALKALQLITPFEYKIQGKTIYLYSVK</sequence>
<dbReference type="Proteomes" id="UP000521017">
    <property type="component" value="Unassembled WGS sequence"/>
</dbReference>
<evidence type="ECO:0000313" key="4">
    <source>
        <dbReference type="Proteomes" id="UP000521017"/>
    </source>
</evidence>
<protein>
    <submittedName>
        <fullName evidence="3">Ferric-dicitrate binding protein FerR (Iron transport regulator)</fullName>
    </submittedName>
</protein>
<dbReference type="FunFam" id="2.60.120.1440:FF:000001">
    <property type="entry name" value="Putative anti-sigma factor"/>
    <property type="match status" value="1"/>
</dbReference>
<evidence type="ECO:0000313" key="3">
    <source>
        <dbReference type="EMBL" id="MBB6502784.1"/>
    </source>
</evidence>
<dbReference type="Gene3D" id="2.60.120.1440">
    <property type="match status" value="1"/>
</dbReference>
<feature type="domain" description="FecR protein" evidence="1">
    <location>
        <begin position="122"/>
        <end position="214"/>
    </location>
</feature>
<dbReference type="GO" id="GO:0016989">
    <property type="term" value="F:sigma factor antagonist activity"/>
    <property type="evidence" value="ECO:0007669"/>
    <property type="project" value="TreeGrafter"/>
</dbReference>
<feature type="domain" description="Protein FecR C-terminal" evidence="2">
    <location>
        <begin position="276"/>
        <end position="344"/>
    </location>
</feature>
<reference evidence="3 4" key="1">
    <citation type="submission" date="2020-08" db="EMBL/GenBank/DDBJ databases">
        <title>Genomic Encyclopedia of Type Strains, Phase IV (KMG-V): Genome sequencing to study the core and pangenomes of soil and plant-associated prokaryotes.</title>
        <authorList>
            <person name="Whitman W."/>
        </authorList>
    </citation>
    <scope>NUCLEOTIDE SEQUENCE [LARGE SCALE GENOMIC DNA]</scope>
    <source>
        <strain evidence="3 4">M2T3</strain>
    </source>
</reference>
<dbReference type="AlphaFoldDB" id="A0A7X0J7Z8"/>
<dbReference type="InterPro" id="IPR012373">
    <property type="entry name" value="Ferrdict_sens_TM"/>
</dbReference>
<dbReference type="Pfam" id="PF16344">
    <property type="entry name" value="FecR_C"/>
    <property type="match status" value="1"/>
</dbReference>
<dbReference type="EMBL" id="JACHCC010000015">
    <property type="protein sequence ID" value="MBB6502784.1"/>
    <property type="molecule type" value="Genomic_DNA"/>
</dbReference>
<gene>
    <name evidence="3" type="ORF">HDF25_004967</name>
</gene>
<dbReference type="RefSeq" id="WP_184629024.1">
    <property type="nucleotide sequence ID" value="NZ_JACHCC010000015.1"/>
</dbReference>
<dbReference type="InterPro" id="IPR032508">
    <property type="entry name" value="FecR_C"/>
</dbReference>
<organism evidence="3 4">
    <name type="scientific">Pedobacter cryoconitis</name>
    <dbReference type="NCBI Taxonomy" id="188932"/>
    <lineage>
        <taxon>Bacteria</taxon>
        <taxon>Pseudomonadati</taxon>
        <taxon>Bacteroidota</taxon>
        <taxon>Sphingobacteriia</taxon>
        <taxon>Sphingobacteriales</taxon>
        <taxon>Sphingobacteriaceae</taxon>
        <taxon>Pedobacter</taxon>
    </lineage>
</organism>
<dbReference type="Gene3D" id="3.55.50.30">
    <property type="match status" value="1"/>
</dbReference>
<dbReference type="Pfam" id="PF04773">
    <property type="entry name" value="FecR"/>
    <property type="match status" value="1"/>
</dbReference>
<accession>A0A7X0J7Z8</accession>
<dbReference type="PIRSF" id="PIRSF018266">
    <property type="entry name" value="FecR"/>
    <property type="match status" value="1"/>
</dbReference>
<name>A0A7X0J7Z8_9SPHI</name>
<comment type="caution">
    <text evidence="3">The sequence shown here is derived from an EMBL/GenBank/DDBJ whole genome shotgun (WGS) entry which is preliminary data.</text>
</comment>
<dbReference type="PANTHER" id="PTHR30273:SF2">
    <property type="entry name" value="PROTEIN FECR"/>
    <property type="match status" value="1"/>
</dbReference>
<proteinExistence type="predicted"/>
<dbReference type="InterPro" id="IPR006860">
    <property type="entry name" value="FecR"/>
</dbReference>
<evidence type="ECO:0000259" key="1">
    <source>
        <dbReference type="Pfam" id="PF04773"/>
    </source>
</evidence>